<dbReference type="EMBL" id="BSPD01000057">
    <property type="protein sequence ID" value="GLS26688.1"/>
    <property type="molecule type" value="Genomic_DNA"/>
</dbReference>
<evidence type="ECO:0000313" key="2">
    <source>
        <dbReference type="Proteomes" id="UP001156870"/>
    </source>
</evidence>
<reference evidence="1 2" key="1">
    <citation type="journal article" date="2014" name="Int. J. Syst. Evol. Microbiol.">
        <title>Complete genome sequence of Corynebacterium casei LMG S-19264T (=DSM 44701T), isolated from a smear-ripened cheese.</title>
        <authorList>
            <consortium name="US DOE Joint Genome Institute (JGI-PGF)"/>
            <person name="Walter F."/>
            <person name="Albersmeier A."/>
            <person name="Kalinowski J."/>
            <person name="Ruckert C."/>
        </authorList>
    </citation>
    <scope>NUCLEOTIDE SEQUENCE [LARGE SCALE GENOMIC DNA]</scope>
    <source>
        <strain evidence="1 2">NBRC 110095</strain>
    </source>
</reference>
<name>A0AA37WMT5_9GAMM</name>
<accession>A0AA37WMT5</accession>
<dbReference type="AlphaFoldDB" id="A0AA37WMT5"/>
<proteinExistence type="predicted"/>
<keyword evidence="2" id="KW-1185">Reference proteome</keyword>
<evidence type="ECO:0000313" key="1">
    <source>
        <dbReference type="EMBL" id="GLS26688.1"/>
    </source>
</evidence>
<comment type="caution">
    <text evidence="1">The sequence shown here is derived from an EMBL/GenBank/DDBJ whole genome shotgun (WGS) entry which is preliminary data.</text>
</comment>
<gene>
    <name evidence="1" type="ORF">GCM10007877_24050</name>
</gene>
<sequence>MTAERTTLADKVFAATDKGEASYLAWVDSNSFSRGIKKSALDGLIS</sequence>
<protein>
    <submittedName>
        <fullName evidence="1">Uncharacterized protein</fullName>
    </submittedName>
</protein>
<organism evidence="1 2">
    <name type="scientific">Marinibactrum halimedae</name>
    <dbReference type="NCBI Taxonomy" id="1444977"/>
    <lineage>
        <taxon>Bacteria</taxon>
        <taxon>Pseudomonadati</taxon>
        <taxon>Pseudomonadota</taxon>
        <taxon>Gammaproteobacteria</taxon>
        <taxon>Cellvibrionales</taxon>
        <taxon>Cellvibrionaceae</taxon>
        <taxon>Marinibactrum</taxon>
    </lineage>
</organism>
<dbReference type="RefSeq" id="WP_232595323.1">
    <property type="nucleotide sequence ID" value="NZ_BSPD01000057.1"/>
</dbReference>
<dbReference type="Proteomes" id="UP001156870">
    <property type="component" value="Unassembled WGS sequence"/>
</dbReference>